<sequence>MLLEGAQSLETLKLHGNAIHPQNDFLQCFRPSLPKLSRLSLFGITATEKHLIDTLLAYRATLARLDLVMVLLDDSKTGQWMGSWHQFLRRVPESLPHLRDIRLRSLYHRVLGPRARGSQGGLEPLYLKAVEHAINNGTNIPQPMRHSTATS</sequence>
<dbReference type="SUPFAM" id="SSF52047">
    <property type="entry name" value="RNI-like"/>
    <property type="match status" value="1"/>
</dbReference>
<dbReference type="Proteomes" id="UP000578531">
    <property type="component" value="Unassembled WGS sequence"/>
</dbReference>
<accession>A0A8H6FSP3</accession>
<protein>
    <submittedName>
        <fullName evidence="1">Uncharacterized protein</fullName>
    </submittedName>
</protein>
<reference evidence="1 2" key="1">
    <citation type="journal article" date="2020" name="Genomics">
        <title>Complete, high-quality genomes from long-read metagenomic sequencing of two wolf lichen thalli reveals enigmatic genome architecture.</title>
        <authorList>
            <person name="McKenzie S.K."/>
            <person name="Walston R.F."/>
            <person name="Allen J.L."/>
        </authorList>
    </citation>
    <scope>NUCLEOTIDE SEQUENCE [LARGE SCALE GENOMIC DNA]</scope>
    <source>
        <strain evidence="1">WasteWater2</strain>
    </source>
</reference>
<evidence type="ECO:0000313" key="2">
    <source>
        <dbReference type="Proteomes" id="UP000578531"/>
    </source>
</evidence>
<gene>
    <name evidence="1" type="ORF">HO173_007755</name>
</gene>
<dbReference type="GeneID" id="59289411"/>
<dbReference type="RefSeq" id="XP_037163332.1">
    <property type="nucleotide sequence ID" value="XM_037309655.1"/>
</dbReference>
<keyword evidence="2" id="KW-1185">Reference proteome</keyword>
<evidence type="ECO:0000313" key="1">
    <source>
        <dbReference type="EMBL" id="KAF6233925.1"/>
    </source>
</evidence>
<organism evidence="1 2">
    <name type="scientific">Letharia columbiana</name>
    <dbReference type="NCBI Taxonomy" id="112416"/>
    <lineage>
        <taxon>Eukaryota</taxon>
        <taxon>Fungi</taxon>
        <taxon>Dikarya</taxon>
        <taxon>Ascomycota</taxon>
        <taxon>Pezizomycotina</taxon>
        <taxon>Lecanoromycetes</taxon>
        <taxon>OSLEUM clade</taxon>
        <taxon>Lecanoromycetidae</taxon>
        <taxon>Lecanorales</taxon>
        <taxon>Lecanorineae</taxon>
        <taxon>Parmeliaceae</taxon>
        <taxon>Letharia</taxon>
    </lineage>
</organism>
<proteinExistence type="predicted"/>
<dbReference type="EMBL" id="JACCJC010000033">
    <property type="protein sequence ID" value="KAF6233925.1"/>
    <property type="molecule type" value="Genomic_DNA"/>
</dbReference>
<dbReference type="AlphaFoldDB" id="A0A8H6FSP3"/>
<name>A0A8H6FSP3_9LECA</name>
<comment type="caution">
    <text evidence="1">The sequence shown here is derived from an EMBL/GenBank/DDBJ whole genome shotgun (WGS) entry which is preliminary data.</text>
</comment>